<evidence type="ECO:0000256" key="1">
    <source>
        <dbReference type="SAM" id="MobiDB-lite"/>
    </source>
</evidence>
<feature type="signal peptide" evidence="2">
    <location>
        <begin position="1"/>
        <end position="31"/>
    </location>
</feature>
<keyword evidence="4" id="KW-1185">Reference proteome</keyword>
<dbReference type="EMBL" id="MU858114">
    <property type="protein sequence ID" value="KAK4213146.1"/>
    <property type="molecule type" value="Genomic_DNA"/>
</dbReference>
<proteinExistence type="predicted"/>
<evidence type="ECO:0000313" key="4">
    <source>
        <dbReference type="Proteomes" id="UP001301769"/>
    </source>
</evidence>
<keyword evidence="2" id="KW-0732">Signal</keyword>
<evidence type="ECO:0000313" key="3">
    <source>
        <dbReference type="EMBL" id="KAK4213146.1"/>
    </source>
</evidence>
<name>A0AAN6Y6K5_9PEZI</name>
<sequence length="544" mass="60979">MPFVSQRTLRNCLPLLVFLSLCLLLAATTRSLRNGAGLPKPSFRLGSHQKDGPARHAQQQGKQKTIPGQPSRLEDLKPGQCTPEMDFLRREQLGLTETIRYTRRCIRPIRSDKVDRNVLTNISSPLVDIAKMATINLTSCARTEIPPCKVLELHAPNRYPERTYPHLLFGIASSYARMESSIDAFATWLSGTGAQLYVIIQDADKHFLADLEQLYRDSGIEATFVPPPSLNPPKEAENPTIEHLHFLLVRSLLAFSTPGVTSWIGIIDDDTFLPHLYPLQTRILSQFNPQKAHWIGALSDDFNAISLWGFMAFGGAGVFLSIPLAREIEPHIETCIKRARIQSGDGILKECVYAYTRTKLSIVGGLYQHDIRGDVSGFYEGGLETPVSLHHWRSWYREEGLPRGVLVGREVCGGCWLQRFKFGGVAGDKQGQEGEGINDVLFVNGYSISEYFPAEGTWKAGPGGLDNIDLGRIEGTWGHAFNGEYDFSYGPLRRRLGAARKKSYKLVDVNLIKELRQIYVHRKSDAWQVEEGAMDEVIELIWEV</sequence>
<feature type="region of interest" description="Disordered" evidence="1">
    <location>
        <begin position="36"/>
        <end position="80"/>
    </location>
</feature>
<dbReference type="InterPro" id="IPR006740">
    <property type="entry name" value="DUF604"/>
</dbReference>
<reference evidence="3" key="2">
    <citation type="submission" date="2023-05" db="EMBL/GenBank/DDBJ databases">
        <authorList>
            <consortium name="Lawrence Berkeley National Laboratory"/>
            <person name="Steindorff A."/>
            <person name="Hensen N."/>
            <person name="Bonometti L."/>
            <person name="Westerberg I."/>
            <person name="Brannstrom I.O."/>
            <person name="Guillou S."/>
            <person name="Cros-Aarteil S."/>
            <person name="Calhoun S."/>
            <person name="Haridas S."/>
            <person name="Kuo A."/>
            <person name="Mondo S."/>
            <person name="Pangilinan J."/>
            <person name="Riley R."/>
            <person name="Labutti K."/>
            <person name="Andreopoulos B."/>
            <person name="Lipzen A."/>
            <person name="Chen C."/>
            <person name="Yanf M."/>
            <person name="Daum C."/>
            <person name="Ng V."/>
            <person name="Clum A."/>
            <person name="Ohm R."/>
            <person name="Martin F."/>
            <person name="Silar P."/>
            <person name="Natvig D."/>
            <person name="Lalanne C."/>
            <person name="Gautier V."/>
            <person name="Ament-Velasquez S.L."/>
            <person name="Kruys A."/>
            <person name="Hutchinson M.I."/>
            <person name="Powell A.J."/>
            <person name="Barry K."/>
            <person name="Miller A.N."/>
            <person name="Grigoriev I.V."/>
            <person name="Debuchy R."/>
            <person name="Gladieux P."/>
            <person name="Thoren M.H."/>
            <person name="Johannesson H."/>
        </authorList>
    </citation>
    <scope>NUCLEOTIDE SEQUENCE</scope>
    <source>
        <strain evidence="3">PSN293</strain>
    </source>
</reference>
<dbReference type="Gene3D" id="3.90.550.50">
    <property type="match status" value="1"/>
</dbReference>
<accession>A0AAN6Y6K5</accession>
<feature type="compositionally biased region" description="Polar residues" evidence="1">
    <location>
        <begin position="57"/>
        <end position="68"/>
    </location>
</feature>
<organism evidence="3 4">
    <name type="scientific">Rhypophila decipiens</name>
    <dbReference type="NCBI Taxonomy" id="261697"/>
    <lineage>
        <taxon>Eukaryota</taxon>
        <taxon>Fungi</taxon>
        <taxon>Dikarya</taxon>
        <taxon>Ascomycota</taxon>
        <taxon>Pezizomycotina</taxon>
        <taxon>Sordariomycetes</taxon>
        <taxon>Sordariomycetidae</taxon>
        <taxon>Sordariales</taxon>
        <taxon>Naviculisporaceae</taxon>
        <taxon>Rhypophila</taxon>
    </lineage>
</organism>
<protein>
    <submittedName>
        <fullName evidence="3">Glycosyltransferase</fullName>
    </submittedName>
</protein>
<dbReference type="PANTHER" id="PTHR10811">
    <property type="entry name" value="FRINGE-RELATED"/>
    <property type="match status" value="1"/>
</dbReference>
<dbReference type="Proteomes" id="UP001301769">
    <property type="component" value="Unassembled WGS sequence"/>
</dbReference>
<dbReference type="Pfam" id="PF04646">
    <property type="entry name" value="DUF604"/>
    <property type="match status" value="1"/>
</dbReference>
<comment type="caution">
    <text evidence="3">The sequence shown here is derived from an EMBL/GenBank/DDBJ whole genome shotgun (WGS) entry which is preliminary data.</text>
</comment>
<evidence type="ECO:0000256" key="2">
    <source>
        <dbReference type="SAM" id="SignalP"/>
    </source>
</evidence>
<reference evidence="3" key="1">
    <citation type="journal article" date="2023" name="Mol. Phylogenet. Evol.">
        <title>Genome-scale phylogeny and comparative genomics of the fungal order Sordariales.</title>
        <authorList>
            <person name="Hensen N."/>
            <person name="Bonometti L."/>
            <person name="Westerberg I."/>
            <person name="Brannstrom I.O."/>
            <person name="Guillou S."/>
            <person name="Cros-Aarteil S."/>
            <person name="Calhoun S."/>
            <person name="Haridas S."/>
            <person name="Kuo A."/>
            <person name="Mondo S."/>
            <person name="Pangilinan J."/>
            <person name="Riley R."/>
            <person name="LaButti K."/>
            <person name="Andreopoulos B."/>
            <person name="Lipzen A."/>
            <person name="Chen C."/>
            <person name="Yan M."/>
            <person name="Daum C."/>
            <person name="Ng V."/>
            <person name="Clum A."/>
            <person name="Steindorff A."/>
            <person name="Ohm R.A."/>
            <person name="Martin F."/>
            <person name="Silar P."/>
            <person name="Natvig D.O."/>
            <person name="Lalanne C."/>
            <person name="Gautier V."/>
            <person name="Ament-Velasquez S.L."/>
            <person name="Kruys A."/>
            <person name="Hutchinson M.I."/>
            <person name="Powell A.J."/>
            <person name="Barry K."/>
            <person name="Miller A.N."/>
            <person name="Grigoriev I.V."/>
            <person name="Debuchy R."/>
            <person name="Gladieux P."/>
            <person name="Hiltunen Thoren M."/>
            <person name="Johannesson H."/>
        </authorList>
    </citation>
    <scope>NUCLEOTIDE SEQUENCE</scope>
    <source>
        <strain evidence="3">PSN293</strain>
    </source>
</reference>
<dbReference type="AlphaFoldDB" id="A0AAN6Y6K5"/>
<gene>
    <name evidence="3" type="ORF">QBC37DRAFT_286543</name>
</gene>
<feature type="chain" id="PRO_5042908307" evidence="2">
    <location>
        <begin position="32"/>
        <end position="544"/>
    </location>
</feature>